<comment type="caution">
    <text evidence="1">The sequence shown here is derived from an EMBL/GenBank/DDBJ whole genome shotgun (WGS) entry which is preliminary data.</text>
</comment>
<reference evidence="1 3" key="2">
    <citation type="submission" date="2007-08" db="EMBL/GenBank/DDBJ databases">
        <authorList>
            <person name="Fulton L."/>
            <person name="Clifton S."/>
            <person name="Fulton B."/>
            <person name="Xu J."/>
            <person name="Minx P."/>
            <person name="Pepin K.H."/>
            <person name="Johnson M."/>
            <person name="Thiruvilangam P."/>
            <person name="Bhonagiri V."/>
            <person name="Nash W.E."/>
            <person name="Wang C."/>
            <person name="Mardis E.R."/>
            <person name="Wilson R.K."/>
        </authorList>
    </citation>
    <scope>NUCLEOTIDE SEQUENCE [LARGE SCALE GENOMIC DNA]</scope>
    <source>
        <strain evidence="1 3">DSM 753</strain>
    </source>
</reference>
<evidence type="ECO:0000313" key="4">
    <source>
        <dbReference type="Proteomes" id="UP000220611"/>
    </source>
</evidence>
<evidence type="ECO:0000313" key="1">
    <source>
        <dbReference type="EMBL" id="EDO59512.1"/>
    </source>
</evidence>
<proteinExistence type="predicted"/>
<sequence>MIIKIIFWGFSCQNLKFGIKYRNKSSASAAGGTDQSYYGTYPAKRMKRSARQMKDRDLMVYLMKENIKLREKLRETEETSDYWFQEYRELKKRNEK</sequence>
<reference evidence="2 4" key="3">
    <citation type="submission" date="2017-07" db="EMBL/GenBank/DDBJ databases">
        <title>Prevalence of linear plasmids in Cutibacterium (Propionibacterium) acnes isolates obtained from prostatic tissue.</title>
        <authorList>
            <person name="Davidsson S."/>
            <person name="Carlsson J."/>
            <person name="Molling P."/>
            <person name="Andren O."/>
            <person name="Andersson S.-O."/>
            <person name="Brzuszkiewicz E."/>
            <person name="Poehlein A."/>
            <person name="Al-Zeer M."/>
            <person name="Brinkmann V."/>
            <person name="Scavenius C."/>
            <person name="Nazipi S."/>
            <person name="Soderquist B."/>
            <person name="Bruggemann H."/>
        </authorList>
    </citation>
    <scope>NUCLEOTIDE SEQUENCE [LARGE SCALE GENOMIC DNA]</scope>
    <source>
        <strain evidence="2 4">DSM 753</strain>
    </source>
</reference>
<name>A7VY84_9FIRM</name>
<dbReference type="EMBL" id="ABCB02000021">
    <property type="protein sequence ID" value="EDO59512.1"/>
    <property type="molecule type" value="Genomic_DNA"/>
</dbReference>
<keyword evidence="4" id="KW-1185">Reference proteome</keyword>
<protein>
    <submittedName>
        <fullName evidence="1">Uncharacterized protein</fullName>
    </submittedName>
</protein>
<organism evidence="1 3">
    <name type="scientific">[Clostridium] leptum DSM 753</name>
    <dbReference type="NCBI Taxonomy" id="428125"/>
    <lineage>
        <taxon>Bacteria</taxon>
        <taxon>Bacillati</taxon>
        <taxon>Bacillota</taxon>
        <taxon>Clostridia</taxon>
        <taxon>Eubacteriales</taxon>
        <taxon>Oscillospiraceae</taxon>
        <taxon>Oscillospiraceae incertae sedis</taxon>
    </lineage>
</organism>
<dbReference type="Proteomes" id="UP000220611">
    <property type="component" value="Unassembled WGS sequence"/>
</dbReference>
<dbReference type="EMBL" id="NOXF01000002">
    <property type="protein sequence ID" value="PEQ25120.1"/>
    <property type="molecule type" value="Genomic_DNA"/>
</dbReference>
<dbReference type="HOGENOM" id="CLU_2354814_0_0_9"/>
<dbReference type="AlphaFoldDB" id="A7VY84"/>
<reference evidence="1 3" key="1">
    <citation type="submission" date="2007-08" db="EMBL/GenBank/DDBJ databases">
        <title>Draft genome sequence of Clostridium leptum (DSM 753).</title>
        <authorList>
            <person name="Sudarsanam P."/>
            <person name="Ley R."/>
            <person name="Guruge J."/>
            <person name="Turnbaugh P.J."/>
            <person name="Mahowald M."/>
            <person name="Liep D."/>
            <person name="Gordon J."/>
        </authorList>
    </citation>
    <scope>NUCLEOTIDE SEQUENCE [LARGE SCALE GENOMIC DNA]</scope>
    <source>
        <strain evidence="1 3">DSM 753</strain>
    </source>
</reference>
<evidence type="ECO:0000313" key="2">
    <source>
        <dbReference type="EMBL" id="PEQ25120.1"/>
    </source>
</evidence>
<accession>A7VY84</accession>
<dbReference type="Proteomes" id="UP000003490">
    <property type="component" value="Unassembled WGS sequence"/>
</dbReference>
<evidence type="ECO:0000313" key="3">
    <source>
        <dbReference type="Proteomes" id="UP000003490"/>
    </source>
</evidence>
<gene>
    <name evidence="2" type="ORF">CH238_03530</name>
    <name evidence="1" type="ORF">CLOLEP_03562</name>
</gene>